<organism evidence="1 2">
    <name type="scientific">Pseudomonas phage PaBG</name>
    <dbReference type="NCBI Taxonomy" id="1335230"/>
    <lineage>
        <taxon>Viruses</taxon>
        <taxon>Duplodnaviria</taxon>
        <taxon>Heunggongvirae</taxon>
        <taxon>Uroviricota</taxon>
        <taxon>Caudoviricetes</taxon>
        <taxon>Baikalvirus</taxon>
        <taxon>Baikalvirus PaBG</taxon>
    </lineage>
</organism>
<name>S5WKG5_9CAUD</name>
<reference evidence="1 2" key="1">
    <citation type="journal article" date="2014" name="Genome Announc.">
        <title>Complete Genome Sequence of the Novel Giant Pseudomonas Phage PaBG.</title>
        <authorList>
            <person name="Sykilinda N.N."/>
            <person name="Bondar A.A."/>
            <person name="Gorshkova A.S."/>
            <person name="Kurochkina L.P."/>
            <person name="Kulikov E.E."/>
            <person name="Shneider M.M."/>
            <person name="Kadykov V.A."/>
            <person name="Solovjeva N.V."/>
            <person name="Kabilov M.R."/>
            <person name="Mesyanzhinov V.V."/>
            <person name="Vlassov V.V."/>
            <person name="Drukker V.V."/>
            <person name="Miroshnikov K.A."/>
        </authorList>
    </citation>
    <scope>NUCLEOTIDE SEQUENCE [LARGE SCALE GENOMIC DNA]</scope>
</reference>
<proteinExistence type="predicted"/>
<evidence type="ECO:0000313" key="2">
    <source>
        <dbReference type="Proteomes" id="UP000015545"/>
    </source>
</evidence>
<gene>
    <name evidence="1" type="ORF">PaBG_00167</name>
</gene>
<dbReference type="Proteomes" id="UP000015545">
    <property type="component" value="Segment"/>
</dbReference>
<evidence type="ECO:0000313" key="1">
    <source>
        <dbReference type="EMBL" id="AGS82051.1"/>
    </source>
</evidence>
<dbReference type="KEGG" id="vg:16574853"/>
<keyword evidence="2" id="KW-1185">Reference proteome</keyword>
<protein>
    <submittedName>
        <fullName evidence="1">Uncharacterized protein</fullName>
    </submittedName>
</protein>
<dbReference type="RefSeq" id="YP_008433498.1">
    <property type="nucleotide sequence ID" value="NC_022096.1"/>
</dbReference>
<sequence>MSITYKYGNGKLIGYRSVDKFHGGLSFKFHPDGGDSFDRFIDKGLILEIKTQYGEQTIALKRNDYRVVPELWNCTTLIFQSNELARSLHLALDVEGFLHVSTHSTATLAAELASTITHQLATPFMKRKQIDVHLRSEPSVIAHSILRCIGLNRFAPGMDVKTFYQQHTPEAAYSALCAWLSNKDLRVNFLPHDGTKRAAFVSRIGENVLEFAEQA</sequence>
<accession>S5WKG5</accession>
<dbReference type="EMBL" id="KF147891">
    <property type="protein sequence ID" value="AGS82051.1"/>
    <property type="molecule type" value="Genomic_DNA"/>
</dbReference>